<organism evidence="1 2">
    <name type="scientific">Pontibacter toksunensis</name>
    <dbReference type="NCBI Taxonomy" id="1332631"/>
    <lineage>
        <taxon>Bacteria</taxon>
        <taxon>Pseudomonadati</taxon>
        <taxon>Bacteroidota</taxon>
        <taxon>Cytophagia</taxon>
        <taxon>Cytophagales</taxon>
        <taxon>Hymenobacteraceae</taxon>
        <taxon>Pontibacter</taxon>
    </lineage>
</organism>
<name>A0ABW6BSI0_9BACT</name>
<proteinExistence type="predicted"/>
<dbReference type="Proteomes" id="UP001597641">
    <property type="component" value="Unassembled WGS sequence"/>
</dbReference>
<sequence>MKFPQALHLIEDFKNSDDYTLIKNIESIKNSYQIFSGNYADFKAALKEHKEKSDDGSMWHDKKIRSEIQDKLVRLMYNFFSSSFTLVYHTRNHKRKLHKPNTVIAIEYQSYLNENFVDNPLHCFVIDFRNFLCHSSLPYIISAKKFGNDGNTTTFRIKKASLQRFKWAPVAKSHIESLSDTFDIEEIVDLYFNKVKNLHEWYRVRQIQFYKDVYERVLLEKKTLLKLATEDRVTQALPFSQSDIEREELILNSLH</sequence>
<protein>
    <submittedName>
        <fullName evidence="1">Uncharacterized protein</fullName>
    </submittedName>
</protein>
<evidence type="ECO:0000313" key="2">
    <source>
        <dbReference type="Proteomes" id="UP001597641"/>
    </source>
</evidence>
<accession>A0ABW6BSI0</accession>
<dbReference type="RefSeq" id="WP_377482375.1">
    <property type="nucleotide sequence ID" value="NZ_JBHUOX010000003.1"/>
</dbReference>
<reference evidence="2" key="1">
    <citation type="journal article" date="2019" name="Int. J. Syst. Evol. Microbiol.">
        <title>The Global Catalogue of Microorganisms (GCM) 10K type strain sequencing project: providing services to taxonomists for standard genome sequencing and annotation.</title>
        <authorList>
            <consortium name="The Broad Institute Genomics Platform"/>
            <consortium name="The Broad Institute Genome Sequencing Center for Infectious Disease"/>
            <person name="Wu L."/>
            <person name="Ma J."/>
        </authorList>
    </citation>
    <scope>NUCLEOTIDE SEQUENCE [LARGE SCALE GENOMIC DNA]</scope>
    <source>
        <strain evidence="2">KCTC 23984</strain>
    </source>
</reference>
<dbReference type="EMBL" id="JBHUOX010000003">
    <property type="protein sequence ID" value="MFD2999917.1"/>
    <property type="molecule type" value="Genomic_DNA"/>
</dbReference>
<gene>
    <name evidence="1" type="ORF">ACFS7Z_06070</name>
</gene>
<comment type="caution">
    <text evidence="1">The sequence shown here is derived from an EMBL/GenBank/DDBJ whole genome shotgun (WGS) entry which is preliminary data.</text>
</comment>
<evidence type="ECO:0000313" key="1">
    <source>
        <dbReference type="EMBL" id="MFD2999917.1"/>
    </source>
</evidence>
<keyword evidence="2" id="KW-1185">Reference proteome</keyword>